<reference evidence="1" key="2">
    <citation type="submission" date="2023-01" db="EMBL/GenBank/DDBJ databases">
        <authorList>
            <person name="Sun Q."/>
            <person name="Evtushenko L."/>
        </authorList>
    </citation>
    <scope>NUCLEOTIDE SEQUENCE</scope>
    <source>
        <strain evidence="1">VKM B-2555</strain>
    </source>
</reference>
<proteinExistence type="predicted"/>
<keyword evidence="2" id="KW-1185">Reference proteome</keyword>
<evidence type="ECO:0000313" key="1">
    <source>
        <dbReference type="EMBL" id="GLK76584.1"/>
    </source>
</evidence>
<protein>
    <submittedName>
        <fullName evidence="1">Uncharacterized protein</fullName>
    </submittedName>
</protein>
<comment type="caution">
    <text evidence="1">The sequence shown here is derived from an EMBL/GenBank/DDBJ whole genome shotgun (WGS) entry which is preliminary data.</text>
</comment>
<organism evidence="1 2">
    <name type="scientific">Methylopila jiangsuensis</name>
    <dbReference type="NCBI Taxonomy" id="586230"/>
    <lineage>
        <taxon>Bacteria</taxon>
        <taxon>Pseudomonadati</taxon>
        <taxon>Pseudomonadota</taxon>
        <taxon>Alphaproteobacteria</taxon>
        <taxon>Hyphomicrobiales</taxon>
        <taxon>Methylopilaceae</taxon>
        <taxon>Methylopila</taxon>
    </lineage>
</organism>
<dbReference type="AlphaFoldDB" id="A0A9W6N327"/>
<accession>A0A9W6N327</accession>
<reference evidence="1" key="1">
    <citation type="journal article" date="2014" name="Int. J. Syst. Evol. Microbiol.">
        <title>Complete genome sequence of Corynebacterium casei LMG S-19264T (=DSM 44701T), isolated from a smear-ripened cheese.</title>
        <authorList>
            <consortium name="US DOE Joint Genome Institute (JGI-PGF)"/>
            <person name="Walter F."/>
            <person name="Albersmeier A."/>
            <person name="Kalinowski J."/>
            <person name="Ruckert C."/>
        </authorList>
    </citation>
    <scope>NUCLEOTIDE SEQUENCE</scope>
    <source>
        <strain evidence="1">VKM B-2555</strain>
    </source>
</reference>
<dbReference type="RefSeq" id="WP_271204454.1">
    <property type="nucleotide sequence ID" value="NZ_BSFK01000009.1"/>
</dbReference>
<dbReference type="Proteomes" id="UP001143364">
    <property type="component" value="Unassembled WGS sequence"/>
</dbReference>
<gene>
    <name evidence="1" type="ORF">GCM10008171_18380</name>
</gene>
<name>A0A9W6N327_9HYPH</name>
<sequence length="40" mass="4098">MRVLIFLSSIVFVVVAVAALPVGAPAEAIAKSPIEAAYGR</sequence>
<evidence type="ECO:0000313" key="2">
    <source>
        <dbReference type="Proteomes" id="UP001143364"/>
    </source>
</evidence>
<dbReference type="EMBL" id="BSFK01000009">
    <property type="protein sequence ID" value="GLK76584.1"/>
    <property type="molecule type" value="Genomic_DNA"/>
</dbReference>